<dbReference type="Proteomes" id="UP000479710">
    <property type="component" value="Unassembled WGS sequence"/>
</dbReference>
<dbReference type="InterPro" id="IPR016140">
    <property type="entry name" value="Bifunc_inhib/LTP/seed_store"/>
</dbReference>
<keyword evidence="3" id="KW-0964">Secreted</keyword>
<dbReference type="EMBL" id="SPHZ02000007">
    <property type="protein sequence ID" value="KAF0905704.1"/>
    <property type="molecule type" value="Genomic_DNA"/>
</dbReference>
<name>A0A6G1D0L1_9ORYZ</name>
<evidence type="ECO:0000256" key="2">
    <source>
        <dbReference type="ARBA" id="ARBA00004613"/>
    </source>
</evidence>
<comment type="function">
    <text evidence="1">Seed storage protein.</text>
</comment>
<dbReference type="AlphaFoldDB" id="A0A6G1D0L1"/>
<dbReference type="GO" id="GO:0019863">
    <property type="term" value="F:IgE binding"/>
    <property type="evidence" value="ECO:0007669"/>
    <property type="project" value="UniProtKB-ARBA"/>
</dbReference>
<organism evidence="5 6">
    <name type="scientific">Oryza meyeriana var. granulata</name>
    <dbReference type="NCBI Taxonomy" id="110450"/>
    <lineage>
        <taxon>Eukaryota</taxon>
        <taxon>Viridiplantae</taxon>
        <taxon>Streptophyta</taxon>
        <taxon>Embryophyta</taxon>
        <taxon>Tracheophyta</taxon>
        <taxon>Spermatophyta</taxon>
        <taxon>Magnoliopsida</taxon>
        <taxon>Liliopsida</taxon>
        <taxon>Poales</taxon>
        <taxon>Poaceae</taxon>
        <taxon>BOP clade</taxon>
        <taxon>Oryzoideae</taxon>
        <taxon>Oryzeae</taxon>
        <taxon>Oryzinae</taxon>
        <taxon>Oryza</taxon>
        <taxon>Oryza meyeriana</taxon>
    </lineage>
</organism>
<evidence type="ECO:0000256" key="1">
    <source>
        <dbReference type="ARBA" id="ARBA00003839"/>
    </source>
</evidence>
<reference evidence="5 6" key="1">
    <citation type="submission" date="2019-11" db="EMBL/GenBank/DDBJ databases">
        <title>Whole genome sequence of Oryza granulata.</title>
        <authorList>
            <person name="Li W."/>
        </authorList>
    </citation>
    <scope>NUCLEOTIDE SEQUENCE [LARGE SCALE GENOMIC DNA]</scope>
    <source>
        <strain evidence="6">cv. Menghai</strain>
        <tissue evidence="5">Leaf</tissue>
    </source>
</reference>
<protein>
    <recommendedName>
        <fullName evidence="4">Bifunctional inhibitor/plant lipid transfer protein/seed storage helical domain-containing protein</fullName>
    </recommendedName>
</protein>
<dbReference type="Pfam" id="PF00234">
    <property type="entry name" value="Tryp_alpha_amyl"/>
    <property type="match status" value="1"/>
</dbReference>
<comment type="caution">
    <text evidence="5">The sequence shown here is derived from an EMBL/GenBank/DDBJ whole genome shotgun (WGS) entry which is preliminary data.</text>
</comment>
<evidence type="ECO:0000259" key="4">
    <source>
        <dbReference type="Pfam" id="PF00234"/>
    </source>
</evidence>
<evidence type="ECO:0000313" key="6">
    <source>
        <dbReference type="Proteomes" id="UP000479710"/>
    </source>
</evidence>
<comment type="subcellular location">
    <subcellularLocation>
        <location evidence="2">Secreted</location>
    </subcellularLocation>
</comment>
<dbReference type="GO" id="GO:0005576">
    <property type="term" value="C:extracellular region"/>
    <property type="evidence" value="ECO:0007669"/>
    <property type="project" value="UniProtKB-SubCell"/>
</dbReference>
<keyword evidence="6" id="KW-1185">Reference proteome</keyword>
<dbReference type="PANTHER" id="PTHR34481">
    <property type="entry name" value="TRYPSIN/FACTOR XIIA INHIBITOR-RELATED"/>
    <property type="match status" value="1"/>
</dbReference>
<feature type="domain" description="Bifunctional inhibitor/plant lipid transfer protein/seed storage helical" evidence="4">
    <location>
        <begin position="3"/>
        <end position="57"/>
    </location>
</feature>
<dbReference type="Gene3D" id="1.10.110.10">
    <property type="entry name" value="Plant lipid-transfer and hydrophobic proteins"/>
    <property type="match status" value="1"/>
</dbReference>
<gene>
    <name evidence="5" type="ORF">E2562_008782</name>
</gene>
<dbReference type="PANTHER" id="PTHR34481:SF2">
    <property type="entry name" value="TRYPSIN_FACTOR XIIA INHIBITOR"/>
    <property type="match status" value="1"/>
</dbReference>
<proteinExistence type="predicted"/>
<sequence>MAKARCCGELAAVPPHCRCEALRLFMDGVRVEGGVSGGGVVEGGHHLGDLRGCPREAQRAVATTLMAAEECDLRGDSGETGRCYWLVGDGDVPMY</sequence>
<dbReference type="InterPro" id="IPR036312">
    <property type="entry name" value="Bifun_inhib/LTP/seed_sf"/>
</dbReference>
<evidence type="ECO:0000313" key="5">
    <source>
        <dbReference type="EMBL" id="KAF0905704.1"/>
    </source>
</evidence>
<dbReference type="OrthoDB" id="657109at2759"/>
<evidence type="ECO:0000256" key="3">
    <source>
        <dbReference type="ARBA" id="ARBA00022525"/>
    </source>
</evidence>
<dbReference type="SUPFAM" id="SSF47699">
    <property type="entry name" value="Bifunctional inhibitor/lipid-transfer protein/seed storage 2S albumin"/>
    <property type="match status" value="1"/>
</dbReference>
<accession>A0A6G1D0L1</accession>